<organism evidence="5 6">
    <name type="scientific">Heterorhabditis bacteriophora</name>
    <name type="common">Entomopathogenic nematode worm</name>
    <dbReference type="NCBI Taxonomy" id="37862"/>
    <lineage>
        <taxon>Eukaryota</taxon>
        <taxon>Metazoa</taxon>
        <taxon>Ecdysozoa</taxon>
        <taxon>Nematoda</taxon>
        <taxon>Chromadorea</taxon>
        <taxon>Rhabditida</taxon>
        <taxon>Rhabditina</taxon>
        <taxon>Rhabditomorpha</taxon>
        <taxon>Strongyloidea</taxon>
        <taxon>Heterorhabditidae</taxon>
        <taxon>Heterorhabditis</taxon>
    </lineage>
</organism>
<protein>
    <submittedName>
        <fullName evidence="6">ULP_PROTEASE domain-containing protein</fullName>
    </submittedName>
</protein>
<dbReference type="GO" id="GO:0008234">
    <property type="term" value="F:cysteine-type peptidase activity"/>
    <property type="evidence" value="ECO:0007669"/>
    <property type="project" value="InterPro"/>
</dbReference>
<dbReference type="InterPro" id="IPR003653">
    <property type="entry name" value="Peptidase_C48_C"/>
</dbReference>
<evidence type="ECO:0000313" key="5">
    <source>
        <dbReference type="Proteomes" id="UP000095283"/>
    </source>
</evidence>
<evidence type="ECO:0000256" key="1">
    <source>
        <dbReference type="ARBA" id="ARBA00005234"/>
    </source>
</evidence>
<dbReference type="GO" id="GO:0006508">
    <property type="term" value="P:proteolysis"/>
    <property type="evidence" value="ECO:0007669"/>
    <property type="project" value="UniProtKB-KW"/>
</dbReference>
<dbReference type="AlphaFoldDB" id="A0A1I7WQB9"/>
<reference evidence="6" key="1">
    <citation type="submission" date="2016-11" db="UniProtKB">
        <authorList>
            <consortium name="WormBaseParasite"/>
        </authorList>
    </citation>
    <scope>IDENTIFICATION</scope>
</reference>
<name>A0A1I7WQB9_HETBA</name>
<dbReference type="Gene3D" id="1.10.418.20">
    <property type="match status" value="1"/>
</dbReference>
<keyword evidence="3" id="KW-0378">Hydrolase</keyword>
<evidence type="ECO:0000256" key="3">
    <source>
        <dbReference type="ARBA" id="ARBA00022801"/>
    </source>
</evidence>
<dbReference type="Pfam" id="PF02902">
    <property type="entry name" value="Peptidase_C48"/>
    <property type="match status" value="1"/>
</dbReference>
<sequence length="312" mass="35828">MSSWCENHVDCDAMPMVKYQRSVFSSPSTHSFQTLQLEVESLVVGSTLFFPERSFIFSQYQLAFHGTVINDDGHRAINSAIVVIPTKDVFHIWYARLATEEHILLISLTSKCKTQLTNYLSVHFSSFELRKDIFESGCTSSENNFEELTILSSDDDDNDVGNVLASDDGLSDLLDPIKSTCRVMIIDSKMHDKLNEIILPRIHAEIFNIIKGWLRMMILAKHDSHTAFITRYSQHRCQSLPDQLNQSDCGLFMLRFAERFVIEDRSWMDLPHTVLEEITVGESDEDFIAKVNGMKDHIRHLIQNMTEMDLNI</sequence>
<accession>A0A1I7WQB9</accession>
<feature type="domain" description="Ubiquitin-like protease family profile" evidence="4">
    <location>
        <begin position="201"/>
        <end position="269"/>
    </location>
</feature>
<evidence type="ECO:0000259" key="4">
    <source>
        <dbReference type="Pfam" id="PF02902"/>
    </source>
</evidence>
<dbReference type="WBParaSite" id="Hba_07368">
    <property type="protein sequence ID" value="Hba_07368"/>
    <property type="gene ID" value="Hba_07368"/>
</dbReference>
<keyword evidence="5" id="KW-1185">Reference proteome</keyword>
<evidence type="ECO:0000256" key="2">
    <source>
        <dbReference type="ARBA" id="ARBA00022670"/>
    </source>
</evidence>
<dbReference type="SUPFAM" id="SSF54001">
    <property type="entry name" value="Cysteine proteinases"/>
    <property type="match status" value="1"/>
</dbReference>
<dbReference type="InterPro" id="IPR038765">
    <property type="entry name" value="Papain-like_cys_pep_sf"/>
</dbReference>
<keyword evidence="2" id="KW-0645">Protease</keyword>
<comment type="similarity">
    <text evidence="1">Belongs to the peptidase C48 family.</text>
</comment>
<dbReference type="Proteomes" id="UP000095283">
    <property type="component" value="Unplaced"/>
</dbReference>
<evidence type="ECO:0000313" key="6">
    <source>
        <dbReference type="WBParaSite" id="Hba_07368"/>
    </source>
</evidence>
<proteinExistence type="inferred from homology"/>